<organism evidence="1 2">
    <name type="scientific">Rhizoctonia solani</name>
    <dbReference type="NCBI Taxonomy" id="456999"/>
    <lineage>
        <taxon>Eukaryota</taxon>
        <taxon>Fungi</taxon>
        <taxon>Dikarya</taxon>
        <taxon>Basidiomycota</taxon>
        <taxon>Agaricomycotina</taxon>
        <taxon>Agaricomycetes</taxon>
        <taxon>Cantharellales</taxon>
        <taxon>Ceratobasidiaceae</taxon>
        <taxon>Rhizoctonia</taxon>
    </lineage>
</organism>
<dbReference type="EMBL" id="CAJMWW010000078">
    <property type="protein sequence ID" value="CAE6424039.1"/>
    <property type="molecule type" value="Genomic_DNA"/>
</dbReference>
<gene>
    <name evidence="1" type="ORF">RDB_LOCUS51063</name>
</gene>
<sequence length="83" mass="9093">MPTPEETVKTFVKVAPGATYTFDGDRESKGAKLCRKKPGGGEDCIQVALAAKQLNITMQNMGYFCQLPFDPSQTHMECVPIPK</sequence>
<evidence type="ECO:0000313" key="2">
    <source>
        <dbReference type="Proteomes" id="UP000663841"/>
    </source>
</evidence>
<protein>
    <submittedName>
        <fullName evidence="1">Uncharacterized protein</fullName>
    </submittedName>
</protein>
<accession>A0A8H2XHF2</accession>
<reference evidence="1" key="1">
    <citation type="submission" date="2021-01" db="EMBL/GenBank/DDBJ databases">
        <authorList>
            <person name="Kaushik A."/>
        </authorList>
    </citation>
    <scope>NUCLEOTIDE SEQUENCE</scope>
    <source>
        <strain evidence="1">AG3-T5</strain>
    </source>
</reference>
<dbReference type="Proteomes" id="UP000663841">
    <property type="component" value="Unassembled WGS sequence"/>
</dbReference>
<dbReference type="AlphaFoldDB" id="A0A8H2XHF2"/>
<name>A0A8H2XHF2_9AGAM</name>
<comment type="caution">
    <text evidence="1">The sequence shown here is derived from an EMBL/GenBank/DDBJ whole genome shotgun (WGS) entry which is preliminary data.</text>
</comment>
<evidence type="ECO:0000313" key="1">
    <source>
        <dbReference type="EMBL" id="CAE6424039.1"/>
    </source>
</evidence>
<proteinExistence type="predicted"/>